<dbReference type="InterPro" id="IPR025514">
    <property type="entry name" value="DUF4402"/>
</dbReference>
<accession>A0ABT3AB44</accession>
<gene>
    <name evidence="2" type="ORF">OE749_14455</name>
</gene>
<feature type="signal peptide" evidence="1">
    <location>
        <begin position="1"/>
        <end position="22"/>
    </location>
</feature>
<dbReference type="EMBL" id="JAOWKX010000007">
    <property type="protein sequence ID" value="MCV2885897.1"/>
    <property type="molecule type" value="Genomic_DNA"/>
</dbReference>
<dbReference type="Proteomes" id="UP001652504">
    <property type="component" value="Unassembled WGS sequence"/>
</dbReference>
<keyword evidence="1" id="KW-0732">Signal</keyword>
<evidence type="ECO:0000256" key="1">
    <source>
        <dbReference type="SAM" id="SignalP"/>
    </source>
</evidence>
<name>A0ABT3AB44_9ALTE</name>
<dbReference type="RefSeq" id="WP_263713174.1">
    <property type="nucleotide sequence ID" value="NZ_JAOWKX010000007.1"/>
</dbReference>
<keyword evidence="3" id="KW-1185">Reference proteome</keyword>
<comment type="caution">
    <text evidence="2">The sequence shown here is derived from an EMBL/GenBank/DDBJ whole genome shotgun (WGS) entry which is preliminary data.</text>
</comment>
<sequence length="154" mass="16133">MKPVLFLFLLVLAILTPPSSHADLVTEQAFSFGKISIIDNSVVSTVQLSSSGRASSTNNIYILELGTPGVYTLTDLPPFTVVTLSANLPAYSASTLPSTQQFAISSVDMPATIKADAAGSAQFRVGGVLETSGLGGQYIGPATYQIMLPIEVTY</sequence>
<evidence type="ECO:0000313" key="2">
    <source>
        <dbReference type="EMBL" id="MCV2885897.1"/>
    </source>
</evidence>
<feature type="chain" id="PRO_5046389048" evidence="1">
    <location>
        <begin position="23"/>
        <end position="154"/>
    </location>
</feature>
<evidence type="ECO:0000313" key="3">
    <source>
        <dbReference type="Proteomes" id="UP001652504"/>
    </source>
</evidence>
<organism evidence="2 3">
    <name type="scientific">Fluctibacter corallii</name>
    <dbReference type="NCBI Taxonomy" id="2984329"/>
    <lineage>
        <taxon>Bacteria</taxon>
        <taxon>Pseudomonadati</taxon>
        <taxon>Pseudomonadota</taxon>
        <taxon>Gammaproteobacteria</taxon>
        <taxon>Alteromonadales</taxon>
        <taxon>Alteromonadaceae</taxon>
        <taxon>Fluctibacter</taxon>
    </lineage>
</organism>
<reference evidence="2 3" key="1">
    <citation type="submission" date="2022-10" db="EMBL/GenBank/DDBJ databases">
        <title>Aestuariibacter sp. AA17 isolated from Montipora capitata coral fragment.</title>
        <authorList>
            <person name="Emsley S.A."/>
            <person name="Pfannmuller K.M."/>
            <person name="Loughran R.M."/>
            <person name="Shlafstein M."/>
            <person name="Papke E."/>
            <person name="Saw J.H."/>
            <person name="Ushijima B."/>
            <person name="Videau P."/>
        </authorList>
    </citation>
    <scope>NUCLEOTIDE SEQUENCE [LARGE SCALE GENOMIC DNA]</scope>
    <source>
        <strain evidence="2 3">AA17</strain>
    </source>
</reference>
<dbReference type="Pfam" id="PF14352">
    <property type="entry name" value="DUF4402"/>
    <property type="match status" value="1"/>
</dbReference>
<protein>
    <submittedName>
        <fullName evidence="2">DUF4402 domain-containing protein</fullName>
    </submittedName>
</protein>
<proteinExistence type="predicted"/>